<feature type="non-terminal residue" evidence="3">
    <location>
        <position position="132"/>
    </location>
</feature>
<dbReference type="InterPro" id="IPR050523">
    <property type="entry name" value="AKR_Detox_Biosynth"/>
</dbReference>
<dbReference type="Proteomes" id="UP000308652">
    <property type="component" value="Unassembled WGS sequence"/>
</dbReference>
<dbReference type="Gene3D" id="3.20.20.100">
    <property type="entry name" value="NADP-dependent oxidoreductase domain"/>
    <property type="match status" value="1"/>
</dbReference>
<sequence length="132" mass="14792">ILSVQLSNSGLKVSKIILGCMSYGSPEWQSWILEEEESIKHIKAVCLSSLPLLNMTPYLNLKVYSNGLSKVILGKAIKQHNLPQDEIIVMTKVCPTSHFHLSVCHTHVHSGYIFNSVKKSLECLQLDYVNVL</sequence>
<gene>
    <name evidence="3" type="ORF">BDQ12DRAFT_567841</name>
</gene>
<dbReference type="GO" id="GO:0016491">
    <property type="term" value="F:oxidoreductase activity"/>
    <property type="evidence" value="ECO:0007669"/>
    <property type="project" value="UniProtKB-KW"/>
</dbReference>
<dbReference type="Pfam" id="PF00248">
    <property type="entry name" value="Aldo_ket_red"/>
    <property type="match status" value="1"/>
</dbReference>
<dbReference type="InterPro" id="IPR023210">
    <property type="entry name" value="NADP_OxRdtase_dom"/>
</dbReference>
<keyword evidence="4" id="KW-1185">Reference proteome</keyword>
<protein>
    <submittedName>
        <fullName evidence="3">NADP-dependent oxidoreductase domain-containing protein</fullName>
    </submittedName>
</protein>
<proteinExistence type="predicted"/>
<dbReference type="AlphaFoldDB" id="A0A5C3LIJ7"/>
<feature type="non-terminal residue" evidence="3">
    <location>
        <position position="1"/>
    </location>
</feature>
<dbReference type="PANTHER" id="PTHR43364:SF4">
    <property type="entry name" value="NAD(P)-LINKED OXIDOREDUCTASE SUPERFAMILY PROTEIN"/>
    <property type="match status" value="1"/>
</dbReference>
<evidence type="ECO:0000313" key="3">
    <source>
        <dbReference type="EMBL" id="TFK32502.1"/>
    </source>
</evidence>
<evidence type="ECO:0000256" key="1">
    <source>
        <dbReference type="ARBA" id="ARBA00023002"/>
    </source>
</evidence>
<reference evidence="3 4" key="1">
    <citation type="journal article" date="2019" name="Nat. Ecol. Evol.">
        <title>Megaphylogeny resolves global patterns of mushroom evolution.</title>
        <authorList>
            <person name="Varga T."/>
            <person name="Krizsan K."/>
            <person name="Foldi C."/>
            <person name="Dima B."/>
            <person name="Sanchez-Garcia M."/>
            <person name="Sanchez-Ramirez S."/>
            <person name="Szollosi G.J."/>
            <person name="Szarkandi J.G."/>
            <person name="Papp V."/>
            <person name="Albert L."/>
            <person name="Andreopoulos W."/>
            <person name="Angelini C."/>
            <person name="Antonin V."/>
            <person name="Barry K.W."/>
            <person name="Bougher N.L."/>
            <person name="Buchanan P."/>
            <person name="Buyck B."/>
            <person name="Bense V."/>
            <person name="Catcheside P."/>
            <person name="Chovatia M."/>
            <person name="Cooper J."/>
            <person name="Damon W."/>
            <person name="Desjardin D."/>
            <person name="Finy P."/>
            <person name="Geml J."/>
            <person name="Haridas S."/>
            <person name="Hughes K."/>
            <person name="Justo A."/>
            <person name="Karasinski D."/>
            <person name="Kautmanova I."/>
            <person name="Kiss B."/>
            <person name="Kocsube S."/>
            <person name="Kotiranta H."/>
            <person name="LaButti K.M."/>
            <person name="Lechner B.E."/>
            <person name="Liimatainen K."/>
            <person name="Lipzen A."/>
            <person name="Lukacs Z."/>
            <person name="Mihaltcheva S."/>
            <person name="Morgado L.N."/>
            <person name="Niskanen T."/>
            <person name="Noordeloos M.E."/>
            <person name="Ohm R.A."/>
            <person name="Ortiz-Santana B."/>
            <person name="Ovrebo C."/>
            <person name="Racz N."/>
            <person name="Riley R."/>
            <person name="Savchenko A."/>
            <person name="Shiryaev A."/>
            <person name="Soop K."/>
            <person name="Spirin V."/>
            <person name="Szebenyi C."/>
            <person name="Tomsovsky M."/>
            <person name="Tulloss R.E."/>
            <person name="Uehling J."/>
            <person name="Grigoriev I.V."/>
            <person name="Vagvolgyi C."/>
            <person name="Papp T."/>
            <person name="Martin F.M."/>
            <person name="Miettinen O."/>
            <person name="Hibbett D.S."/>
            <person name="Nagy L.G."/>
        </authorList>
    </citation>
    <scope>NUCLEOTIDE SEQUENCE [LARGE SCALE GENOMIC DNA]</scope>
    <source>
        <strain evidence="3 4">CBS 166.37</strain>
    </source>
</reference>
<organism evidence="3 4">
    <name type="scientific">Crucibulum laeve</name>
    <dbReference type="NCBI Taxonomy" id="68775"/>
    <lineage>
        <taxon>Eukaryota</taxon>
        <taxon>Fungi</taxon>
        <taxon>Dikarya</taxon>
        <taxon>Basidiomycota</taxon>
        <taxon>Agaricomycotina</taxon>
        <taxon>Agaricomycetes</taxon>
        <taxon>Agaricomycetidae</taxon>
        <taxon>Agaricales</taxon>
        <taxon>Agaricineae</taxon>
        <taxon>Nidulariaceae</taxon>
        <taxon>Crucibulum</taxon>
    </lineage>
</organism>
<dbReference type="PANTHER" id="PTHR43364">
    <property type="entry name" value="NADH-SPECIFIC METHYLGLYOXAL REDUCTASE-RELATED"/>
    <property type="match status" value="1"/>
</dbReference>
<dbReference type="OrthoDB" id="48988at2759"/>
<keyword evidence="1" id="KW-0560">Oxidoreductase</keyword>
<dbReference type="STRING" id="68775.A0A5C3LIJ7"/>
<evidence type="ECO:0000259" key="2">
    <source>
        <dbReference type="Pfam" id="PF00248"/>
    </source>
</evidence>
<evidence type="ECO:0000313" key="4">
    <source>
        <dbReference type="Proteomes" id="UP000308652"/>
    </source>
</evidence>
<name>A0A5C3LIJ7_9AGAR</name>
<dbReference type="InterPro" id="IPR036812">
    <property type="entry name" value="NAD(P)_OxRdtase_dom_sf"/>
</dbReference>
<feature type="domain" description="NADP-dependent oxidoreductase" evidence="2">
    <location>
        <begin position="15"/>
        <end position="131"/>
    </location>
</feature>
<accession>A0A5C3LIJ7</accession>
<dbReference type="EMBL" id="ML213672">
    <property type="protein sequence ID" value="TFK32502.1"/>
    <property type="molecule type" value="Genomic_DNA"/>
</dbReference>
<dbReference type="SUPFAM" id="SSF51430">
    <property type="entry name" value="NAD(P)-linked oxidoreductase"/>
    <property type="match status" value="1"/>
</dbReference>